<evidence type="ECO:0000313" key="4">
    <source>
        <dbReference type="Proteomes" id="UP000245469"/>
    </source>
</evidence>
<dbReference type="InterPro" id="IPR039331">
    <property type="entry name" value="PAPs-like"/>
</dbReference>
<feature type="region of interest" description="Disordered" evidence="2">
    <location>
        <begin position="576"/>
        <end position="609"/>
    </location>
</feature>
<dbReference type="AlphaFoldDB" id="A0A316AYX3"/>
<keyword evidence="4" id="KW-1185">Reference proteome</keyword>
<dbReference type="RefSeq" id="WP_245961642.1">
    <property type="nucleotide sequence ID" value="NZ_QGDQ01000003.1"/>
</dbReference>
<feature type="region of interest" description="Disordered" evidence="2">
    <location>
        <begin position="44"/>
        <end position="69"/>
    </location>
</feature>
<evidence type="ECO:0000256" key="2">
    <source>
        <dbReference type="SAM" id="MobiDB-lite"/>
    </source>
</evidence>
<dbReference type="PANTHER" id="PTHR22953">
    <property type="entry name" value="ACID PHOSPHATASE RELATED"/>
    <property type="match status" value="1"/>
</dbReference>
<keyword evidence="1" id="KW-0732">Signal</keyword>
<proteinExistence type="predicted"/>
<dbReference type="Proteomes" id="UP000245469">
    <property type="component" value="Unassembled WGS sequence"/>
</dbReference>
<dbReference type="GO" id="GO:0003993">
    <property type="term" value="F:acid phosphatase activity"/>
    <property type="evidence" value="ECO:0007669"/>
    <property type="project" value="InterPro"/>
</dbReference>
<dbReference type="Gene3D" id="3.60.21.10">
    <property type="match status" value="1"/>
</dbReference>
<dbReference type="InterPro" id="IPR006311">
    <property type="entry name" value="TAT_signal"/>
</dbReference>
<dbReference type="PANTHER" id="PTHR22953:SF153">
    <property type="entry name" value="PURPLE ACID PHOSPHATASE"/>
    <property type="match status" value="1"/>
</dbReference>
<sequence>MPVNPTGPDRPTDLDRRSVLVSGLAAAVAVPAVVVPAVSRPAVAAQPAPPAGQPEPSAPGLRQGAPGAPVVLTDPFLQLPGEGSVHVVWMSEGAAGSAVGTVLVGEGVPALDHAAAVAAAAGAAVPGVRAVKAEVTELSRTSEDEQSKVARPPARWTRRPISRYEARIEGLAPGRTPYRVVTASVTATTTTTTTTAGVAAAPGAAAAVSDAFTLAPAPAPGQRLRLLLTSDHQSMPNTPANLQAAAEQLGVLDAVVIAGDLVNVPDRASEWFDDARGSSFFAALQGHGGRESTGGTVFRGGQIAQHAPLFPAIGNHEVQGRVAGPGVATLGASFNAPVPRDVAERARRAAAAAGDAQAGSHDPAVGAAWVEDRSWSTRTYEEIFTLPEDSPGGKRYYATTFGDVRLVVLFGTRIWRGQKADADPAARTDGSRFQEAREALSDPLAQGYGEFVFEPLDAGSEQYAWLERELASRAWREARFRVVVLHEGPQGLGDNVLPPFAHPVRVEERDATGALAGVRYEYPYDQDVLRRDVQPLLERAGADLVLNGHSHLWNRFRAPGGTHFLETSNTGNSYGAFHPRSGRTRPVPPPPWDPENYLAQGNRGGLEPVVPTEAPRRDATGQPQPFVADNDLAVFTVLDTGTGEGAGEVLSWVYDVRTPQTPPVLLDRFSLGR</sequence>
<evidence type="ECO:0000313" key="3">
    <source>
        <dbReference type="EMBL" id="PWJ55427.1"/>
    </source>
</evidence>
<organism evidence="3 4">
    <name type="scientific">Quadrisphaera granulorum</name>
    <dbReference type="NCBI Taxonomy" id="317664"/>
    <lineage>
        <taxon>Bacteria</taxon>
        <taxon>Bacillati</taxon>
        <taxon>Actinomycetota</taxon>
        <taxon>Actinomycetes</taxon>
        <taxon>Kineosporiales</taxon>
        <taxon>Kineosporiaceae</taxon>
        <taxon>Quadrisphaera</taxon>
    </lineage>
</organism>
<name>A0A316AYX3_9ACTN</name>
<dbReference type="InterPro" id="IPR029052">
    <property type="entry name" value="Metallo-depent_PP-like"/>
</dbReference>
<evidence type="ECO:0000256" key="1">
    <source>
        <dbReference type="ARBA" id="ARBA00022729"/>
    </source>
</evidence>
<protein>
    <submittedName>
        <fullName evidence="3">Calcineurin-like phosphoesterase family protein</fullName>
    </submittedName>
</protein>
<feature type="compositionally biased region" description="Pro residues" evidence="2">
    <location>
        <begin position="47"/>
        <end position="57"/>
    </location>
</feature>
<reference evidence="3 4" key="1">
    <citation type="submission" date="2018-03" db="EMBL/GenBank/DDBJ databases">
        <title>Genomic Encyclopedia of Archaeal and Bacterial Type Strains, Phase II (KMG-II): from individual species to whole genera.</title>
        <authorList>
            <person name="Goeker M."/>
        </authorList>
    </citation>
    <scope>NUCLEOTIDE SEQUENCE [LARGE SCALE GENOMIC DNA]</scope>
    <source>
        <strain evidence="3 4">DSM 44889</strain>
    </source>
</reference>
<comment type="caution">
    <text evidence="3">The sequence shown here is derived from an EMBL/GenBank/DDBJ whole genome shotgun (WGS) entry which is preliminary data.</text>
</comment>
<dbReference type="SUPFAM" id="SSF56300">
    <property type="entry name" value="Metallo-dependent phosphatases"/>
    <property type="match status" value="1"/>
</dbReference>
<dbReference type="PROSITE" id="PS51318">
    <property type="entry name" value="TAT"/>
    <property type="match status" value="1"/>
</dbReference>
<gene>
    <name evidence="3" type="ORF">BXY45_10398</name>
</gene>
<dbReference type="EMBL" id="QGDQ01000003">
    <property type="protein sequence ID" value="PWJ55427.1"/>
    <property type="molecule type" value="Genomic_DNA"/>
</dbReference>
<accession>A0A316AYX3</accession>